<proteinExistence type="predicted"/>
<dbReference type="STRING" id="1210086.GCA_001613105_06263"/>
<gene>
    <name evidence="3" type="ORF">DFR76_11664</name>
</gene>
<accession>A0A370HP32</accession>
<organism evidence="3 4">
    <name type="scientific">Nocardia pseudobrasiliensis</name>
    <dbReference type="NCBI Taxonomy" id="45979"/>
    <lineage>
        <taxon>Bacteria</taxon>
        <taxon>Bacillati</taxon>
        <taxon>Actinomycetota</taxon>
        <taxon>Actinomycetes</taxon>
        <taxon>Mycobacteriales</taxon>
        <taxon>Nocardiaceae</taxon>
        <taxon>Nocardia</taxon>
    </lineage>
</organism>
<keyword evidence="2" id="KW-0802">TPR repeat</keyword>
<dbReference type="PANTHER" id="PTHR16263:SF4">
    <property type="entry name" value="TETRATRICOPEPTIDE REPEAT PROTEIN 38"/>
    <property type="match status" value="1"/>
</dbReference>
<dbReference type="EMBL" id="QQBC01000016">
    <property type="protein sequence ID" value="RDI60332.1"/>
    <property type="molecule type" value="Genomic_DNA"/>
</dbReference>
<keyword evidence="1" id="KW-0677">Repeat</keyword>
<sequence>MGASRAVVGFVDGLLRFDRSMATSLDELDPDTAAAPVVAVLRGYQYLLGGVLPPAATTATLRELDAAALSDWETAHLEVVRLLLNGGYGAAGTRLLAISREFPDDELALAAGHQVDFLSGASRTMLSRLLESPLLVEGETEAYPYLLAMLAFAHGENDQHAESSAAAERALALAPVDNPWAVHACAHAFFEARDYGSAARLLSATSGHWSGERCLLRTHLTWHRALTAMAVADRDGLQAMVSDILRVVAGESSAMQFCDAVSLLWRLRLAGIAGPDDFAALVPRATELRALSNSAFVDLHALLAIVGAERHDQARRIAAELGEQRAGTAEDLLRTRRTAVRVAESFVDYCAANPELAVRGLISVLPEVAAMGGSMIQRDLVLELLVNCDHGRGADLLAPSGARVDMRPLVTARGA</sequence>
<evidence type="ECO:0000256" key="2">
    <source>
        <dbReference type="ARBA" id="ARBA00022803"/>
    </source>
</evidence>
<keyword evidence="4" id="KW-1185">Reference proteome</keyword>
<comment type="caution">
    <text evidence="3">The sequence shown here is derived from an EMBL/GenBank/DDBJ whole genome shotgun (WGS) entry which is preliminary data.</text>
</comment>
<reference evidence="3 4" key="1">
    <citation type="submission" date="2018-07" db="EMBL/GenBank/DDBJ databases">
        <title>Genomic Encyclopedia of Type Strains, Phase IV (KMG-IV): sequencing the most valuable type-strain genomes for metagenomic binning, comparative biology and taxonomic classification.</title>
        <authorList>
            <person name="Goeker M."/>
        </authorList>
    </citation>
    <scope>NUCLEOTIDE SEQUENCE [LARGE SCALE GENOMIC DNA]</scope>
    <source>
        <strain evidence="3 4">DSM 44290</strain>
    </source>
</reference>
<dbReference type="InterPro" id="IPR033891">
    <property type="entry name" value="TTC38"/>
</dbReference>
<name>A0A370HP32_9NOCA</name>
<evidence type="ECO:0000313" key="4">
    <source>
        <dbReference type="Proteomes" id="UP000254869"/>
    </source>
</evidence>
<evidence type="ECO:0000256" key="1">
    <source>
        <dbReference type="ARBA" id="ARBA00022737"/>
    </source>
</evidence>
<evidence type="ECO:0000313" key="3">
    <source>
        <dbReference type="EMBL" id="RDI60332.1"/>
    </source>
</evidence>
<protein>
    <recommendedName>
        <fullName evidence="5">Tetratricopeptide repeat protein</fullName>
    </recommendedName>
</protein>
<evidence type="ECO:0008006" key="5">
    <source>
        <dbReference type="Google" id="ProtNLM"/>
    </source>
</evidence>
<dbReference type="Proteomes" id="UP000254869">
    <property type="component" value="Unassembled WGS sequence"/>
</dbReference>
<dbReference type="PANTHER" id="PTHR16263">
    <property type="entry name" value="TETRATRICOPEPTIDE REPEAT PROTEIN 38"/>
    <property type="match status" value="1"/>
</dbReference>
<dbReference type="AlphaFoldDB" id="A0A370HP32"/>